<organism evidence="1 2">
    <name type="scientific">Lupinus luteus</name>
    <name type="common">European yellow lupine</name>
    <dbReference type="NCBI Taxonomy" id="3873"/>
    <lineage>
        <taxon>Eukaryota</taxon>
        <taxon>Viridiplantae</taxon>
        <taxon>Streptophyta</taxon>
        <taxon>Embryophyta</taxon>
        <taxon>Tracheophyta</taxon>
        <taxon>Spermatophyta</taxon>
        <taxon>Magnoliopsida</taxon>
        <taxon>eudicotyledons</taxon>
        <taxon>Gunneridae</taxon>
        <taxon>Pentapetalae</taxon>
        <taxon>rosids</taxon>
        <taxon>fabids</taxon>
        <taxon>Fabales</taxon>
        <taxon>Fabaceae</taxon>
        <taxon>Papilionoideae</taxon>
        <taxon>50 kb inversion clade</taxon>
        <taxon>genistoids sensu lato</taxon>
        <taxon>core genistoids</taxon>
        <taxon>Genisteae</taxon>
        <taxon>Lupinus</taxon>
    </lineage>
</organism>
<dbReference type="PANTHER" id="PTHR46153:SF11">
    <property type="entry name" value="ACYL CARRIER PROTEIN 4, CHLOROPLASTIC"/>
    <property type="match status" value="1"/>
</dbReference>
<dbReference type="AlphaFoldDB" id="A0AAV1Y273"/>
<dbReference type="EMBL" id="CAXHTB010000020">
    <property type="protein sequence ID" value="CAL0327708.1"/>
    <property type="molecule type" value="Genomic_DNA"/>
</dbReference>
<gene>
    <name evidence="1" type="ORF">LLUT_LOCUS28768</name>
</gene>
<reference evidence="1 2" key="1">
    <citation type="submission" date="2024-03" db="EMBL/GenBank/DDBJ databases">
        <authorList>
            <person name="Martinez-Hernandez J."/>
        </authorList>
    </citation>
    <scope>NUCLEOTIDE SEQUENCE [LARGE SCALE GENOMIC DNA]</scope>
</reference>
<dbReference type="InterPro" id="IPR036736">
    <property type="entry name" value="ACP-like_sf"/>
</dbReference>
<comment type="caution">
    <text evidence="1">The sequence shown here is derived from an EMBL/GenBank/DDBJ whole genome shotgun (WGS) entry which is preliminary data.</text>
</comment>
<dbReference type="Gene3D" id="1.10.1200.10">
    <property type="entry name" value="ACP-like"/>
    <property type="match status" value="1"/>
</dbReference>
<keyword evidence="2" id="KW-1185">Reference proteome</keyword>
<proteinExistence type="predicted"/>
<evidence type="ECO:0008006" key="3">
    <source>
        <dbReference type="Google" id="ProtNLM"/>
    </source>
</evidence>
<name>A0AAV1Y273_LUPLU</name>
<protein>
    <recommendedName>
        <fullName evidence="3">Acyl carrier protein</fullName>
    </recommendedName>
</protein>
<evidence type="ECO:0000313" key="2">
    <source>
        <dbReference type="Proteomes" id="UP001497480"/>
    </source>
</evidence>
<dbReference type="InterPro" id="IPR044813">
    <property type="entry name" value="ACP_chloroplastic"/>
</dbReference>
<dbReference type="GO" id="GO:0000036">
    <property type="term" value="F:acyl carrier activity"/>
    <property type="evidence" value="ECO:0007669"/>
    <property type="project" value="InterPro"/>
</dbReference>
<dbReference type="Proteomes" id="UP001497480">
    <property type="component" value="Unassembled WGS sequence"/>
</dbReference>
<sequence>MVSKDTGLDVRVEIVMNLEEEFGINVEDENSENLTTVQEVAELNENLVQKKGDA</sequence>
<dbReference type="PANTHER" id="PTHR46153">
    <property type="entry name" value="ACYL CARRIER PROTEIN"/>
    <property type="match status" value="1"/>
</dbReference>
<dbReference type="SUPFAM" id="SSF47336">
    <property type="entry name" value="ACP-like"/>
    <property type="match status" value="1"/>
</dbReference>
<accession>A0AAV1Y273</accession>
<evidence type="ECO:0000313" key="1">
    <source>
        <dbReference type="EMBL" id="CAL0327708.1"/>
    </source>
</evidence>